<keyword evidence="1" id="KW-0472">Membrane</keyword>
<reference evidence="2 3" key="1">
    <citation type="submission" date="2024-09" db="EMBL/GenBank/DDBJ databases">
        <authorList>
            <person name="Sun Q."/>
            <person name="Mori K."/>
        </authorList>
    </citation>
    <scope>NUCLEOTIDE SEQUENCE [LARGE SCALE GENOMIC DNA]</scope>
    <source>
        <strain evidence="2 3">JCM 11201</strain>
    </source>
</reference>
<dbReference type="InterPro" id="IPR010288">
    <property type="entry name" value="EcsB_ABC"/>
</dbReference>
<feature type="transmembrane region" description="Helical" evidence="1">
    <location>
        <begin position="372"/>
        <end position="390"/>
    </location>
</feature>
<dbReference type="RefSeq" id="WP_379951292.1">
    <property type="nucleotide sequence ID" value="NZ_JBHMAF010000187.1"/>
</dbReference>
<accession>A0ABV5WKA2</accession>
<feature type="transmembrane region" description="Helical" evidence="1">
    <location>
        <begin position="21"/>
        <end position="44"/>
    </location>
</feature>
<feature type="transmembrane region" description="Helical" evidence="1">
    <location>
        <begin position="304"/>
        <end position="325"/>
    </location>
</feature>
<dbReference type="EMBL" id="JBHMAF010000187">
    <property type="protein sequence ID" value="MFB9761043.1"/>
    <property type="molecule type" value="Genomic_DNA"/>
</dbReference>
<evidence type="ECO:0000313" key="3">
    <source>
        <dbReference type="Proteomes" id="UP001589609"/>
    </source>
</evidence>
<feature type="transmembrane region" description="Helical" evidence="1">
    <location>
        <begin position="279"/>
        <end position="298"/>
    </location>
</feature>
<feature type="transmembrane region" description="Helical" evidence="1">
    <location>
        <begin position="186"/>
        <end position="203"/>
    </location>
</feature>
<gene>
    <name evidence="2" type="ORF">ACFFMS_22585</name>
</gene>
<evidence type="ECO:0000256" key="1">
    <source>
        <dbReference type="SAM" id="Phobius"/>
    </source>
</evidence>
<protein>
    <submittedName>
        <fullName evidence="2">ABC transporter permease</fullName>
    </submittedName>
</protein>
<keyword evidence="1" id="KW-1133">Transmembrane helix</keyword>
<comment type="caution">
    <text evidence="2">The sequence shown here is derived from an EMBL/GenBank/DDBJ whole genome shotgun (WGS) entry which is preliminary data.</text>
</comment>
<evidence type="ECO:0000313" key="2">
    <source>
        <dbReference type="EMBL" id="MFB9761043.1"/>
    </source>
</evidence>
<feature type="transmembrane region" description="Helical" evidence="1">
    <location>
        <begin position="345"/>
        <end position="366"/>
    </location>
</feature>
<feature type="transmembrane region" description="Helical" evidence="1">
    <location>
        <begin position="101"/>
        <end position="120"/>
    </location>
</feature>
<dbReference type="Proteomes" id="UP001589609">
    <property type="component" value="Unassembled WGS sequence"/>
</dbReference>
<organism evidence="2 3">
    <name type="scientific">Ectobacillus funiculus</name>
    <dbReference type="NCBI Taxonomy" id="137993"/>
    <lineage>
        <taxon>Bacteria</taxon>
        <taxon>Bacillati</taxon>
        <taxon>Bacillota</taxon>
        <taxon>Bacilli</taxon>
        <taxon>Bacillales</taxon>
        <taxon>Bacillaceae</taxon>
        <taxon>Ectobacillus</taxon>
    </lineage>
</organism>
<feature type="transmembrane region" description="Helical" evidence="1">
    <location>
        <begin position="132"/>
        <end position="156"/>
    </location>
</feature>
<keyword evidence="3" id="KW-1185">Reference proteome</keyword>
<dbReference type="PIRSF" id="PIRSF037259">
    <property type="entry name" value="EcsB_ABC"/>
    <property type="match status" value="1"/>
</dbReference>
<dbReference type="Pfam" id="PF05975">
    <property type="entry name" value="EcsB"/>
    <property type="match status" value="1"/>
</dbReference>
<keyword evidence="1" id="KW-0812">Transmembrane</keyword>
<name>A0ABV5WKA2_9BACI</name>
<sequence>MDGHQLWLERFHRHIQRNAKYLSLIGGSLFYAFLCVFGIGGYYYAKLLQAPPSKETSILCLSLLLSFILTRVRLRTFVKDADLVFLLAAEHRLAPYFRNSLLYSFFIQWLSLCIAVLLAVPLYKKIGTTDLFFFWNALFLLSVVKGWNVFIHWLWYHHTEKGGIRYMIRFVLNMAFSYFLLQRASFYLLIVPLLVMLLIWIYSRHTKQSLIHWERLIQQEHEQDFIFYRFLNLFTDIPQVIRKVKPRMLLAALIKKPIEQTKMPFLYVYTLAFIRGNDYLGLYVRFLLITSILLTYIQGFPGKYAAALVFLYLSSLQMLALWKHFYTHAILELYPLTRDSRRQSFFSFLLVLTLFSNTIFSSVIAATIPKPSYILLSFCSGILLTPLLLYRRVKKLQYT</sequence>
<proteinExistence type="predicted"/>